<evidence type="ECO:0000256" key="3">
    <source>
        <dbReference type="ARBA" id="ARBA00010117"/>
    </source>
</evidence>
<dbReference type="Gene3D" id="4.10.81.10">
    <property type="entry name" value="Cytochrome c oxidase, subunit 8"/>
    <property type="match status" value="1"/>
</dbReference>
<accession>A0A8C5JLG4</accession>
<dbReference type="InterPro" id="IPR036548">
    <property type="entry name" value="Cyt_c_oxidase_su8_sf"/>
</dbReference>
<dbReference type="GO" id="GO:0005743">
    <property type="term" value="C:mitochondrial inner membrane"/>
    <property type="evidence" value="ECO:0007669"/>
    <property type="project" value="UniProtKB-SubCell"/>
</dbReference>
<dbReference type="Pfam" id="PF02285">
    <property type="entry name" value="COX8"/>
    <property type="match status" value="1"/>
</dbReference>
<keyword evidence="15" id="KW-1185">Reference proteome</keyword>
<keyword evidence="9 13" id="KW-1133">Transmembrane helix</keyword>
<dbReference type="InterPro" id="IPR003205">
    <property type="entry name" value="Cyt_c_oxidase_su8"/>
</dbReference>
<dbReference type="SUPFAM" id="SSF81431">
    <property type="entry name" value="Mitochondrial cytochrome c oxidase subunit VIIIb (aka IX)"/>
    <property type="match status" value="1"/>
</dbReference>
<evidence type="ECO:0000256" key="1">
    <source>
        <dbReference type="ARBA" id="ARBA00004434"/>
    </source>
</evidence>
<reference evidence="14" key="1">
    <citation type="submission" date="2025-08" db="UniProtKB">
        <authorList>
            <consortium name="Ensembl"/>
        </authorList>
    </citation>
    <scope>IDENTIFICATION</scope>
</reference>
<keyword evidence="5 13" id="KW-0812">Transmembrane</keyword>
<dbReference type="AlphaFoldDB" id="A0A8C5JLG4"/>
<reference evidence="14" key="2">
    <citation type="submission" date="2025-09" db="UniProtKB">
        <authorList>
            <consortium name="Ensembl"/>
        </authorList>
    </citation>
    <scope>IDENTIFICATION</scope>
</reference>
<organism evidence="14 15">
    <name type="scientific">Junco hyemalis</name>
    <name type="common">Dark-eyed junco</name>
    <dbReference type="NCBI Taxonomy" id="40217"/>
    <lineage>
        <taxon>Eukaryota</taxon>
        <taxon>Metazoa</taxon>
        <taxon>Chordata</taxon>
        <taxon>Craniata</taxon>
        <taxon>Vertebrata</taxon>
        <taxon>Euteleostomi</taxon>
        <taxon>Archelosauria</taxon>
        <taxon>Archosauria</taxon>
        <taxon>Dinosauria</taxon>
        <taxon>Saurischia</taxon>
        <taxon>Theropoda</taxon>
        <taxon>Coelurosauria</taxon>
        <taxon>Aves</taxon>
        <taxon>Neognathae</taxon>
        <taxon>Neoaves</taxon>
        <taxon>Telluraves</taxon>
        <taxon>Australaves</taxon>
        <taxon>Passeriformes</taxon>
        <taxon>Passerellidae</taxon>
        <taxon>Junco</taxon>
    </lineage>
</organism>
<dbReference type="UniPathway" id="UPA00705"/>
<evidence type="ECO:0000256" key="12">
    <source>
        <dbReference type="ARBA" id="ARBA00030279"/>
    </source>
</evidence>
<dbReference type="Proteomes" id="UP000694408">
    <property type="component" value="Unplaced"/>
</dbReference>
<comment type="pathway">
    <text evidence="2">Energy metabolism; oxidative phosphorylation.</text>
</comment>
<dbReference type="Ensembl" id="ENSJHYT00000025400.1">
    <property type="protein sequence ID" value="ENSJHYP00000021062.1"/>
    <property type="gene ID" value="ENSJHYG00000015929.1"/>
</dbReference>
<evidence type="ECO:0000256" key="13">
    <source>
        <dbReference type="SAM" id="Phobius"/>
    </source>
</evidence>
<evidence type="ECO:0000256" key="10">
    <source>
        <dbReference type="ARBA" id="ARBA00023128"/>
    </source>
</evidence>
<evidence type="ECO:0000313" key="15">
    <source>
        <dbReference type="Proteomes" id="UP000694408"/>
    </source>
</evidence>
<dbReference type="OMA" id="WVLGHIQ"/>
<proteinExistence type="inferred from homology"/>
<keyword evidence="7" id="KW-0832">Ubl conjugation</keyword>
<comment type="similarity">
    <text evidence="3">Belongs to the cytochrome c oxidase VIII family.</text>
</comment>
<evidence type="ECO:0000256" key="8">
    <source>
        <dbReference type="ARBA" id="ARBA00022946"/>
    </source>
</evidence>
<dbReference type="GO" id="GO:0045277">
    <property type="term" value="C:respiratory chain complex IV"/>
    <property type="evidence" value="ECO:0007669"/>
    <property type="project" value="InterPro"/>
</dbReference>
<evidence type="ECO:0000256" key="11">
    <source>
        <dbReference type="ARBA" id="ARBA00023136"/>
    </source>
</evidence>
<evidence type="ECO:0000256" key="7">
    <source>
        <dbReference type="ARBA" id="ARBA00022843"/>
    </source>
</evidence>
<keyword evidence="10" id="KW-0496">Mitochondrion</keyword>
<evidence type="ECO:0000256" key="9">
    <source>
        <dbReference type="ARBA" id="ARBA00022989"/>
    </source>
</evidence>
<name>A0A8C5JLG4_JUNHY</name>
<dbReference type="PANTHER" id="PTHR16717">
    <property type="entry name" value="CYTOCHROME C OXIDASE POLYPEPTIDE VIII"/>
    <property type="match status" value="1"/>
</dbReference>
<evidence type="ECO:0000256" key="4">
    <source>
        <dbReference type="ARBA" id="ARBA00015219"/>
    </source>
</evidence>
<evidence type="ECO:0000313" key="14">
    <source>
        <dbReference type="Ensembl" id="ENSJHYP00000021062.1"/>
    </source>
</evidence>
<protein>
    <recommendedName>
        <fullName evidence="4">Cytochrome c oxidase subunit 8A, mitochondrial</fullName>
    </recommendedName>
    <alternativeName>
        <fullName evidence="12">Cytochrome c oxidase subunit 8-2</fullName>
    </alternativeName>
</protein>
<dbReference type="PANTHER" id="PTHR16717:SF1">
    <property type="entry name" value="CYTOCHROME C OXIDASE SUBUNIT 8A, MITOCHONDRIAL"/>
    <property type="match status" value="1"/>
</dbReference>
<keyword evidence="11 13" id="KW-0472">Membrane</keyword>
<feature type="transmembrane region" description="Helical" evidence="13">
    <location>
        <begin position="41"/>
        <end position="59"/>
    </location>
</feature>
<dbReference type="GO" id="GO:0006123">
    <property type="term" value="P:mitochondrial electron transport, cytochrome c to oxygen"/>
    <property type="evidence" value="ECO:0007669"/>
    <property type="project" value="InterPro"/>
</dbReference>
<evidence type="ECO:0000256" key="2">
    <source>
        <dbReference type="ARBA" id="ARBA00004673"/>
    </source>
</evidence>
<sequence length="74" mass="8008">MMPLLALSARSLLRSAARPGPARRWIRSGPAQSPVSTGDTVLGFAAVFASVFLPAAWVLGHIQDYKKRDEDEEA</sequence>
<evidence type="ECO:0000256" key="6">
    <source>
        <dbReference type="ARBA" id="ARBA00022792"/>
    </source>
</evidence>
<evidence type="ECO:0000256" key="5">
    <source>
        <dbReference type="ARBA" id="ARBA00022692"/>
    </source>
</evidence>
<keyword evidence="8" id="KW-0809">Transit peptide</keyword>
<comment type="subcellular location">
    <subcellularLocation>
        <location evidence="1">Mitochondrion inner membrane</location>
        <topology evidence="1">Single-pass membrane protein</topology>
    </subcellularLocation>
</comment>
<keyword evidence="6" id="KW-0999">Mitochondrion inner membrane</keyword>